<evidence type="ECO:0000313" key="1">
    <source>
        <dbReference type="EMBL" id="ASV73016.1"/>
    </source>
</evidence>
<dbReference type="EMBL" id="CP018477">
    <property type="protein sequence ID" value="ASV73016.1"/>
    <property type="molecule type" value="Genomic_DNA"/>
</dbReference>
<proteinExistence type="predicted"/>
<keyword evidence="2" id="KW-1185">Reference proteome</keyword>
<sequence length="39" mass="4413">MDYSHVVGKADLTSRSLREIVWRGTLVVPGEGKWNIERG</sequence>
<accession>A0A286RAM7</accession>
<dbReference type="AlphaFoldDB" id="A0A286RAM7"/>
<organism evidence="1 2">
    <name type="scientific">Thermogutta terrifontis</name>
    <dbReference type="NCBI Taxonomy" id="1331910"/>
    <lineage>
        <taxon>Bacteria</taxon>
        <taxon>Pseudomonadati</taxon>
        <taxon>Planctomycetota</taxon>
        <taxon>Planctomycetia</taxon>
        <taxon>Pirellulales</taxon>
        <taxon>Thermoguttaceae</taxon>
        <taxon>Thermogutta</taxon>
    </lineage>
</organism>
<name>A0A286RAM7_9BACT</name>
<dbReference type="Proteomes" id="UP000215086">
    <property type="component" value="Chromosome"/>
</dbReference>
<evidence type="ECO:0000313" key="2">
    <source>
        <dbReference type="Proteomes" id="UP000215086"/>
    </source>
</evidence>
<dbReference type="KEGG" id="ttf:THTE_0414"/>
<reference evidence="1 2" key="1">
    <citation type="journal article" name="Front. Microbiol.">
        <title>Sugar Metabolism of the First Thermophilic Planctomycete Thermogutta terrifontis: Comparative Genomic and Transcriptomic Approaches.</title>
        <authorList>
            <person name="Elcheninov A.G."/>
            <person name="Menzel P."/>
            <person name="Gudbergsdottir S.R."/>
            <person name="Slesarev A.I."/>
            <person name="Kadnikov V.V."/>
            <person name="Krogh A."/>
            <person name="Bonch-Osmolovskaya E.A."/>
            <person name="Peng X."/>
            <person name="Kublanov I.V."/>
        </authorList>
    </citation>
    <scope>NUCLEOTIDE SEQUENCE [LARGE SCALE GENOMIC DNA]</scope>
    <source>
        <strain evidence="1 2">R1</strain>
    </source>
</reference>
<protein>
    <submittedName>
        <fullName evidence="1">Uncharacterized protein</fullName>
    </submittedName>
</protein>
<gene>
    <name evidence="1" type="ORF">THTE_0414</name>
</gene>